<keyword evidence="2" id="KW-0472">Membrane</keyword>
<protein>
    <recommendedName>
        <fullName evidence="6">Transmembrane protein</fullName>
    </recommendedName>
</protein>
<evidence type="ECO:0000256" key="3">
    <source>
        <dbReference type="SAM" id="SignalP"/>
    </source>
</evidence>
<feature type="compositionally biased region" description="Low complexity" evidence="1">
    <location>
        <begin position="467"/>
        <end position="477"/>
    </location>
</feature>
<dbReference type="OrthoDB" id="440871at2759"/>
<reference evidence="4" key="1">
    <citation type="submission" date="2021-02" db="EMBL/GenBank/DDBJ databases">
        <authorList>
            <person name="Dougan E. K."/>
            <person name="Rhodes N."/>
            <person name="Thang M."/>
            <person name="Chan C."/>
        </authorList>
    </citation>
    <scope>NUCLEOTIDE SEQUENCE</scope>
</reference>
<dbReference type="Gene3D" id="3.30.420.10">
    <property type="entry name" value="Ribonuclease H-like superfamily/Ribonuclease H"/>
    <property type="match status" value="1"/>
</dbReference>
<feature type="region of interest" description="Disordered" evidence="1">
    <location>
        <begin position="444"/>
        <end position="486"/>
    </location>
</feature>
<evidence type="ECO:0000313" key="4">
    <source>
        <dbReference type="EMBL" id="CAE7467046.1"/>
    </source>
</evidence>
<gene>
    <name evidence="4" type="ORF">SNAT2548_LOCUS26108</name>
</gene>
<name>A0A812S4B6_9DINO</name>
<feature type="region of interest" description="Disordered" evidence="1">
    <location>
        <begin position="154"/>
        <end position="189"/>
    </location>
</feature>
<dbReference type="AlphaFoldDB" id="A0A812S4B6"/>
<keyword evidence="3" id="KW-0732">Signal</keyword>
<sequence>MHQTGNLSKLLRHFVLLFFLHLWHGHFTRPFACTRVELARFQGERCFGIAVDSDACRVHALHLASGSALYTFQCDRLDSRHADLVGQVLNKTSCRKVGVGLAGKLEALLGTFPYLQLESWLDLSEHLWANSITTERLSLEDMSQWLLRRTCTHGKPEKPRAAESPGAWDPDTSDTSETSDTALEATESRDLWPRVEGLVNLRQIQDRLSRGPPSSAVENLWNAAPAAAEADEDAWQAPAQPEHIETVDDWGTDTTAGPTENSVVESPTRLEASQEATEACDNDASNGEAGAEQIEEPADTHEDSEAESLNKDVALWLGHLNLTDHTQAVLAWCEEMGAASLEEVIESIDDLVRELALKPLQEKRLQSKAVEALENVRSREATQANVAGSEPSSAAPGTSYYDGAGTSSSRTGSKETRPVSKAQSFYKSCGQEAEDNYLKQRPTETAVWVPSAKSSQGARKRQKDRTAAANEAQASAQKEAEAEARREAARRLEEQLREEKEQKLRECRALLADALDRTDSQAFATALAAAKKAGLSPEDGKEAQDKLNLALRRRTQRRHDALCALQASLEAPKDEGFGPAVQKALEEAKKEGVLEHVPGGREAARDAEAALHEWEVAEQQRQESRMALQFALRRGEVGALQVALSEAKAAGLADDSGLMAEETLGITTDGQPLDDVQDGDGNLRIVLFSFLALLSTAIFYLAESLSFDTIFEML</sequence>
<keyword evidence="2" id="KW-1133">Transmembrane helix</keyword>
<feature type="region of interest" description="Disordered" evidence="1">
    <location>
        <begin position="248"/>
        <end position="307"/>
    </location>
</feature>
<dbReference type="InterPro" id="IPR036397">
    <property type="entry name" value="RNaseH_sf"/>
</dbReference>
<feature type="compositionally biased region" description="Low complexity" evidence="1">
    <location>
        <begin position="169"/>
        <end position="181"/>
    </location>
</feature>
<organism evidence="4 5">
    <name type="scientific">Symbiodinium natans</name>
    <dbReference type="NCBI Taxonomy" id="878477"/>
    <lineage>
        <taxon>Eukaryota</taxon>
        <taxon>Sar</taxon>
        <taxon>Alveolata</taxon>
        <taxon>Dinophyceae</taxon>
        <taxon>Suessiales</taxon>
        <taxon>Symbiodiniaceae</taxon>
        <taxon>Symbiodinium</taxon>
    </lineage>
</organism>
<feature type="signal peptide" evidence="3">
    <location>
        <begin position="1"/>
        <end position="25"/>
    </location>
</feature>
<evidence type="ECO:0000313" key="5">
    <source>
        <dbReference type="Proteomes" id="UP000604046"/>
    </source>
</evidence>
<evidence type="ECO:0000256" key="1">
    <source>
        <dbReference type="SAM" id="MobiDB-lite"/>
    </source>
</evidence>
<proteinExistence type="predicted"/>
<comment type="caution">
    <text evidence="4">The sequence shown here is derived from an EMBL/GenBank/DDBJ whole genome shotgun (WGS) entry which is preliminary data.</text>
</comment>
<feature type="transmembrane region" description="Helical" evidence="2">
    <location>
        <begin position="683"/>
        <end position="702"/>
    </location>
</feature>
<accession>A0A812S4B6</accession>
<feature type="compositionally biased region" description="Polar residues" evidence="1">
    <location>
        <begin position="381"/>
        <end position="396"/>
    </location>
</feature>
<evidence type="ECO:0000256" key="2">
    <source>
        <dbReference type="SAM" id="Phobius"/>
    </source>
</evidence>
<feature type="compositionally biased region" description="Polar residues" evidence="1">
    <location>
        <begin position="252"/>
        <end position="265"/>
    </location>
</feature>
<feature type="chain" id="PRO_5032815366" description="Transmembrane protein" evidence="3">
    <location>
        <begin position="26"/>
        <end position="714"/>
    </location>
</feature>
<keyword evidence="2" id="KW-0812">Transmembrane</keyword>
<dbReference type="GO" id="GO:0003676">
    <property type="term" value="F:nucleic acid binding"/>
    <property type="evidence" value="ECO:0007669"/>
    <property type="project" value="InterPro"/>
</dbReference>
<evidence type="ECO:0008006" key="6">
    <source>
        <dbReference type="Google" id="ProtNLM"/>
    </source>
</evidence>
<dbReference type="Proteomes" id="UP000604046">
    <property type="component" value="Unassembled WGS sequence"/>
</dbReference>
<dbReference type="EMBL" id="CAJNDS010002418">
    <property type="protein sequence ID" value="CAE7467046.1"/>
    <property type="molecule type" value="Genomic_DNA"/>
</dbReference>
<keyword evidence="5" id="KW-1185">Reference proteome</keyword>
<feature type="region of interest" description="Disordered" evidence="1">
    <location>
        <begin position="379"/>
        <end position="423"/>
    </location>
</feature>